<evidence type="ECO:0000313" key="2">
    <source>
        <dbReference type="EMBL" id="CAA9320837.1"/>
    </source>
</evidence>
<proteinExistence type="predicted"/>
<feature type="non-terminal residue" evidence="2">
    <location>
        <position position="62"/>
    </location>
</feature>
<evidence type="ECO:0000256" key="1">
    <source>
        <dbReference type="SAM" id="MobiDB-lite"/>
    </source>
</evidence>
<dbReference type="EMBL" id="CADCTX010000461">
    <property type="protein sequence ID" value="CAA9320837.1"/>
    <property type="molecule type" value="Genomic_DNA"/>
</dbReference>
<sequence length="62" mass="5978">GGAHARSGRDGGGAGAAVRHPAHLQGAARGGAGRARGGAARRGGRGAAPGRGGEWEARDRDL</sequence>
<name>A0A6J4L222_9BACT</name>
<feature type="compositionally biased region" description="Basic and acidic residues" evidence="1">
    <location>
        <begin position="53"/>
        <end position="62"/>
    </location>
</feature>
<protein>
    <submittedName>
        <fullName evidence="2">Uncharacterized protein</fullName>
    </submittedName>
</protein>
<organism evidence="2">
    <name type="scientific">uncultured Gemmatimonadaceae bacterium</name>
    <dbReference type="NCBI Taxonomy" id="246130"/>
    <lineage>
        <taxon>Bacteria</taxon>
        <taxon>Pseudomonadati</taxon>
        <taxon>Gemmatimonadota</taxon>
        <taxon>Gemmatimonadia</taxon>
        <taxon>Gemmatimonadales</taxon>
        <taxon>Gemmatimonadaceae</taxon>
        <taxon>environmental samples</taxon>
    </lineage>
</organism>
<feature type="region of interest" description="Disordered" evidence="1">
    <location>
        <begin position="1"/>
        <end position="62"/>
    </location>
</feature>
<reference evidence="2" key="1">
    <citation type="submission" date="2020-02" db="EMBL/GenBank/DDBJ databases">
        <authorList>
            <person name="Meier V. D."/>
        </authorList>
    </citation>
    <scope>NUCLEOTIDE SEQUENCE</scope>
    <source>
        <strain evidence="2">AVDCRST_MAG40</strain>
    </source>
</reference>
<gene>
    <name evidence="2" type="ORF">AVDCRST_MAG40-1454</name>
</gene>
<feature type="non-terminal residue" evidence="2">
    <location>
        <position position="1"/>
    </location>
</feature>
<dbReference type="AlphaFoldDB" id="A0A6J4L222"/>
<accession>A0A6J4L222</accession>